<comment type="subcellular location">
    <subcellularLocation>
        <location evidence="1">Membrane</location>
        <topology evidence="1">Multi-pass membrane protein</topology>
    </subcellularLocation>
</comment>
<feature type="transmembrane region" description="Helical" evidence="5">
    <location>
        <begin position="69"/>
        <end position="87"/>
    </location>
</feature>
<comment type="caution">
    <text evidence="6">The sequence shown here is derived from an EMBL/GenBank/DDBJ whole genome shotgun (WGS) entry which is preliminary data.</text>
</comment>
<dbReference type="EMBL" id="JAZGQO010000008">
    <property type="protein sequence ID" value="KAK6180282.1"/>
    <property type="molecule type" value="Genomic_DNA"/>
</dbReference>
<proteinExistence type="predicted"/>
<feature type="transmembrane region" description="Helical" evidence="5">
    <location>
        <begin position="94"/>
        <end position="111"/>
    </location>
</feature>
<gene>
    <name evidence="6" type="ORF">SNE40_012468</name>
</gene>
<accession>A0AAN8PMP9</accession>
<evidence type="ECO:0000256" key="1">
    <source>
        <dbReference type="ARBA" id="ARBA00004141"/>
    </source>
</evidence>
<feature type="transmembrane region" description="Helical" evidence="5">
    <location>
        <begin position="117"/>
        <end position="141"/>
    </location>
</feature>
<dbReference type="Proteomes" id="UP001347796">
    <property type="component" value="Unassembled WGS sequence"/>
</dbReference>
<evidence type="ECO:0000256" key="5">
    <source>
        <dbReference type="SAM" id="Phobius"/>
    </source>
</evidence>
<evidence type="ECO:0000313" key="7">
    <source>
        <dbReference type="Proteomes" id="UP001347796"/>
    </source>
</evidence>
<name>A0AAN8PMP9_PATCE</name>
<dbReference type="GO" id="GO:0016020">
    <property type="term" value="C:membrane"/>
    <property type="evidence" value="ECO:0007669"/>
    <property type="project" value="UniProtKB-SubCell"/>
</dbReference>
<dbReference type="InterPro" id="IPR019185">
    <property type="entry name" value="Integral_membrane_SYS1-rel"/>
</dbReference>
<organism evidence="6 7">
    <name type="scientific">Patella caerulea</name>
    <name type="common">Rayed Mediterranean limpet</name>
    <dbReference type="NCBI Taxonomy" id="87958"/>
    <lineage>
        <taxon>Eukaryota</taxon>
        <taxon>Metazoa</taxon>
        <taxon>Spiralia</taxon>
        <taxon>Lophotrochozoa</taxon>
        <taxon>Mollusca</taxon>
        <taxon>Gastropoda</taxon>
        <taxon>Patellogastropoda</taxon>
        <taxon>Patelloidea</taxon>
        <taxon>Patellidae</taxon>
        <taxon>Patella</taxon>
    </lineage>
</organism>
<reference evidence="6 7" key="1">
    <citation type="submission" date="2024-01" db="EMBL/GenBank/DDBJ databases">
        <title>The genome of the rayed Mediterranean limpet Patella caerulea (Linnaeus, 1758).</title>
        <authorList>
            <person name="Anh-Thu Weber A."/>
            <person name="Halstead-Nussloch G."/>
        </authorList>
    </citation>
    <scope>NUCLEOTIDE SEQUENCE [LARGE SCALE GENOMIC DNA]</scope>
    <source>
        <strain evidence="6">AATW-2023a</strain>
        <tissue evidence="6">Whole specimen</tissue>
    </source>
</reference>
<evidence type="ECO:0000256" key="2">
    <source>
        <dbReference type="ARBA" id="ARBA00022692"/>
    </source>
</evidence>
<keyword evidence="3 5" id="KW-1133">Transmembrane helix</keyword>
<dbReference type="Pfam" id="PF09801">
    <property type="entry name" value="SYS1"/>
    <property type="match status" value="1"/>
</dbReference>
<dbReference type="PANTHER" id="PTHR12952:SF1">
    <property type="entry name" value="TRANSMEMBRANE PROTEIN 244"/>
    <property type="match status" value="1"/>
</dbReference>
<evidence type="ECO:0000256" key="3">
    <source>
        <dbReference type="ARBA" id="ARBA00022989"/>
    </source>
</evidence>
<sequence length="165" mass="19106">MGELSTKAILINTLKCFVVFYGCYYVVSSVCYAFYRLSNFDGRIPFNFKTWVNLSNCCTGYTDEEMVNVISMEVSYSLCGIIYGLLVRNWAWDYAVSIALLHLALSCLVMLDFPVNWSWWVCYGCALLLKIILGEMVCFLWKLKRKVKVEPGEIPTQKSYLYHKM</sequence>
<keyword evidence="2 5" id="KW-0812">Transmembrane</keyword>
<dbReference type="PANTHER" id="PTHR12952">
    <property type="entry name" value="SYS1"/>
    <property type="match status" value="1"/>
</dbReference>
<evidence type="ECO:0008006" key="8">
    <source>
        <dbReference type="Google" id="ProtNLM"/>
    </source>
</evidence>
<keyword evidence="7" id="KW-1185">Reference proteome</keyword>
<feature type="transmembrane region" description="Helical" evidence="5">
    <location>
        <begin position="12"/>
        <end position="35"/>
    </location>
</feature>
<dbReference type="AlphaFoldDB" id="A0AAN8PMP9"/>
<evidence type="ECO:0000313" key="6">
    <source>
        <dbReference type="EMBL" id="KAK6180282.1"/>
    </source>
</evidence>
<evidence type="ECO:0000256" key="4">
    <source>
        <dbReference type="ARBA" id="ARBA00023136"/>
    </source>
</evidence>
<protein>
    <recommendedName>
        <fullName evidence="8">Transmembrane protein 244</fullName>
    </recommendedName>
</protein>
<keyword evidence="4 5" id="KW-0472">Membrane</keyword>